<proteinExistence type="predicted"/>
<evidence type="ECO:0000313" key="2">
    <source>
        <dbReference type="EMBL" id="MEQ2440255.1"/>
    </source>
</evidence>
<feature type="domain" description="PDZ" evidence="1">
    <location>
        <begin position="1"/>
        <end position="66"/>
    </location>
</feature>
<dbReference type="InterPro" id="IPR013785">
    <property type="entry name" value="Aldolase_TIM"/>
</dbReference>
<sequence length="456" mass="50424">MAVPITGIDPQSPAERAGLRRGDALLSVNGHAVTDVFDYQFYTLERKLRLTVQQGAKVRTVLVRKEEYEDVGLQFETYLMDQQRSCRNHCIFCFIDQLPKGMRESLYFKDDDARLSFLFGNYITLTNLKEEEVRRIIDMRISPVNVSVHTTNPALRVKMMGNRFAGEVLRYLNMLADGGISLNCQLVLCPGYNDGEELARSLRDLAALRPAVQSICMVPVGLTKFREGLAPLTAFDEKTAGAVVDLAEAFGEECLKKFGTRLCYPADEFYLKAKRPIPPVSFYEEFVQLENGVGMLSLLCAQFREALAATRGDLTKSRTITIVTGKAAAPFITSLIDEAKKRWHNLEGQVIAIENEFFGPQITVSGLITGQDIMSQLTGRALGEEVLLPSSMLRREGDLFLDDVSLSQLQEALGVPVIPVGNDGSELLHAVLGGAWFVETAGSDCRAAECGEIHPV</sequence>
<dbReference type="Pfam" id="PF17820">
    <property type="entry name" value="PDZ_6"/>
    <property type="match status" value="1"/>
</dbReference>
<dbReference type="PROSITE" id="PS50106">
    <property type="entry name" value="PDZ"/>
    <property type="match status" value="1"/>
</dbReference>
<dbReference type="SUPFAM" id="SSF102114">
    <property type="entry name" value="Radical SAM enzymes"/>
    <property type="match status" value="1"/>
</dbReference>
<dbReference type="EMBL" id="JBBMFD010000006">
    <property type="protein sequence ID" value="MEQ2440255.1"/>
    <property type="molecule type" value="Genomic_DNA"/>
</dbReference>
<dbReference type="InterPro" id="IPR058240">
    <property type="entry name" value="rSAM_sf"/>
</dbReference>
<protein>
    <submittedName>
        <fullName evidence="2">DUF512 domain-containing protein</fullName>
    </submittedName>
</protein>
<dbReference type="InterPro" id="IPR001478">
    <property type="entry name" value="PDZ"/>
</dbReference>
<accession>A0ABV1DYZ1</accession>
<dbReference type="SUPFAM" id="SSF50156">
    <property type="entry name" value="PDZ domain-like"/>
    <property type="match status" value="1"/>
</dbReference>
<dbReference type="Pfam" id="PF04459">
    <property type="entry name" value="DUF512"/>
    <property type="match status" value="1"/>
</dbReference>
<evidence type="ECO:0000313" key="3">
    <source>
        <dbReference type="Proteomes" id="UP001489509"/>
    </source>
</evidence>
<dbReference type="InterPro" id="IPR041489">
    <property type="entry name" value="PDZ_6"/>
</dbReference>
<dbReference type="InterPro" id="IPR045375">
    <property type="entry name" value="Put_radical_SAM-like_N"/>
</dbReference>
<dbReference type="Gene3D" id="2.30.42.10">
    <property type="match status" value="1"/>
</dbReference>
<dbReference type="Pfam" id="PF19238">
    <property type="entry name" value="Radical_SAM_2"/>
    <property type="match status" value="1"/>
</dbReference>
<gene>
    <name evidence="2" type="ORF">WMO26_05375</name>
</gene>
<dbReference type="InterPro" id="IPR007549">
    <property type="entry name" value="DUF512"/>
</dbReference>
<name>A0ABV1DYZ1_9FIRM</name>
<keyword evidence="3" id="KW-1185">Reference proteome</keyword>
<dbReference type="InterPro" id="IPR036034">
    <property type="entry name" value="PDZ_sf"/>
</dbReference>
<dbReference type="Proteomes" id="UP001489509">
    <property type="component" value="Unassembled WGS sequence"/>
</dbReference>
<organism evidence="2 3">
    <name type="scientific">Solibaculum intestinale</name>
    <dbReference type="NCBI Taxonomy" id="3133165"/>
    <lineage>
        <taxon>Bacteria</taxon>
        <taxon>Bacillati</taxon>
        <taxon>Bacillota</taxon>
        <taxon>Clostridia</taxon>
        <taxon>Eubacteriales</taxon>
        <taxon>Oscillospiraceae</taxon>
        <taxon>Solibaculum</taxon>
    </lineage>
</organism>
<comment type="caution">
    <text evidence="2">The sequence shown here is derived from an EMBL/GenBank/DDBJ whole genome shotgun (WGS) entry which is preliminary data.</text>
</comment>
<reference evidence="2 3" key="1">
    <citation type="submission" date="2024-03" db="EMBL/GenBank/DDBJ databases">
        <title>Human intestinal bacterial collection.</title>
        <authorList>
            <person name="Pauvert C."/>
            <person name="Hitch T.C.A."/>
            <person name="Clavel T."/>
        </authorList>
    </citation>
    <scope>NUCLEOTIDE SEQUENCE [LARGE SCALE GENOMIC DNA]</scope>
    <source>
        <strain evidence="2 3">CLA-JM-H44</strain>
    </source>
</reference>
<evidence type="ECO:0000259" key="1">
    <source>
        <dbReference type="PROSITE" id="PS50106"/>
    </source>
</evidence>
<dbReference type="RefSeq" id="WP_349218698.1">
    <property type="nucleotide sequence ID" value="NZ_JBBMFD010000006.1"/>
</dbReference>
<dbReference type="Gene3D" id="3.20.20.70">
    <property type="entry name" value="Aldolase class I"/>
    <property type="match status" value="1"/>
</dbReference>